<name>A0A1W5ZY26_9BACI</name>
<protein>
    <submittedName>
        <fullName evidence="1">Uncharacterized protein</fullName>
    </submittedName>
</protein>
<dbReference type="KEGG" id="hmn:HM131_15875"/>
<proteinExistence type="predicted"/>
<evidence type="ECO:0000313" key="1">
    <source>
        <dbReference type="EMBL" id="ARI78238.1"/>
    </source>
</evidence>
<accession>A0A1W5ZY26</accession>
<keyword evidence="2" id="KW-1185">Reference proteome</keyword>
<reference evidence="1 2" key="1">
    <citation type="submission" date="2017-04" db="EMBL/GenBank/DDBJ databases">
        <title>The whole genome sequencing and assembly of Halobacillus mangrovi strain.</title>
        <authorList>
            <person name="Lee S.-J."/>
            <person name="Park M.-K."/>
            <person name="Kim J.-Y."/>
            <person name="Lee Y.-J."/>
            <person name="Yi H."/>
            <person name="Bahn Y.-S."/>
            <person name="Kim J.F."/>
            <person name="Lee D.-W."/>
        </authorList>
    </citation>
    <scope>NUCLEOTIDE SEQUENCE [LARGE SCALE GENOMIC DNA]</scope>
    <source>
        <strain evidence="1 2">KTB 131</strain>
    </source>
</reference>
<dbReference type="Proteomes" id="UP000192527">
    <property type="component" value="Chromosome"/>
</dbReference>
<dbReference type="OrthoDB" id="2968641at2"/>
<organism evidence="1 2">
    <name type="scientific">Halobacillus mangrovi</name>
    <dbReference type="NCBI Taxonomy" id="402384"/>
    <lineage>
        <taxon>Bacteria</taxon>
        <taxon>Bacillati</taxon>
        <taxon>Bacillota</taxon>
        <taxon>Bacilli</taxon>
        <taxon>Bacillales</taxon>
        <taxon>Bacillaceae</taxon>
        <taxon>Halobacillus</taxon>
    </lineage>
</organism>
<evidence type="ECO:0000313" key="2">
    <source>
        <dbReference type="Proteomes" id="UP000192527"/>
    </source>
</evidence>
<dbReference type="EMBL" id="CP020772">
    <property type="protein sequence ID" value="ARI78238.1"/>
    <property type="molecule type" value="Genomic_DNA"/>
</dbReference>
<sequence>MSYVKEVHELIDDGLNEETAVQAFQVLTLIFDEEFSIPHLEEFRMELRQWQKHRRKNFRNIIDRFGEKYPFPIELTWRNVKFKPKRVKRCAICSNYYYDVSRNGRKLTCFNNGICEHEYEVRRKRKGPVLEPIYRRRVEEVPLDFSPAKEDARQHALLYETEITAWRNGIGKL</sequence>
<gene>
    <name evidence="1" type="ORF">HM131_15875</name>
</gene>
<dbReference type="AlphaFoldDB" id="A0A1W5ZY26"/>
<dbReference type="RefSeq" id="WP_085030697.1">
    <property type="nucleotide sequence ID" value="NZ_CP020772.1"/>
</dbReference>